<dbReference type="InterPro" id="IPR036388">
    <property type="entry name" value="WH-like_DNA-bd_sf"/>
</dbReference>
<keyword evidence="7" id="KW-0479">Metal-binding</keyword>
<dbReference type="KEGG" id="shyd:CJD35_16960"/>
<dbReference type="GO" id="GO:1900376">
    <property type="term" value="P:regulation of secondary metabolite biosynthetic process"/>
    <property type="evidence" value="ECO:0007669"/>
    <property type="project" value="TreeGrafter"/>
</dbReference>
<evidence type="ECO:0000256" key="4">
    <source>
        <dbReference type="ARBA" id="ARBA00023015"/>
    </source>
</evidence>
<dbReference type="GO" id="GO:0005829">
    <property type="term" value="C:cytosol"/>
    <property type="evidence" value="ECO:0007669"/>
    <property type="project" value="TreeGrafter"/>
</dbReference>
<dbReference type="GO" id="GO:0008270">
    <property type="term" value="F:zinc ion binding"/>
    <property type="evidence" value="ECO:0007669"/>
    <property type="project" value="TreeGrafter"/>
</dbReference>
<comment type="similarity">
    <text evidence="1">Belongs to the Fur family.</text>
</comment>
<protein>
    <submittedName>
        <fullName evidence="9">Transcriptional repressor</fullName>
    </submittedName>
</protein>
<evidence type="ECO:0000256" key="2">
    <source>
        <dbReference type="ARBA" id="ARBA00022491"/>
    </source>
</evidence>
<evidence type="ECO:0000313" key="10">
    <source>
        <dbReference type="Proteomes" id="UP000217141"/>
    </source>
</evidence>
<sequence length="170" mass="18771">MIMHAGSPSLHGANPKLRLAARRTPEDLDALVLNLLAASNRPISAYDISDRSIVAGQSIVPNQVYRTLARLIDQGLVHRVESLSAYMLKQQSFDGCLICDQCQAVQILSDPDLFARLQDCAHRFGFAVDRTVVEMHGCCRDCATHDHPNREHEAKRVFSDSTPPPNIIGV</sequence>
<dbReference type="InterPro" id="IPR002481">
    <property type="entry name" value="FUR"/>
</dbReference>
<keyword evidence="5" id="KW-0238">DNA-binding</keyword>
<keyword evidence="6" id="KW-0804">Transcription</keyword>
<dbReference type="SUPFAM" id="SSF46785">
    <property type="entry name" value="Winged helix' DNA-binding domain"/>
    <property type="match status" value="1"/>
</dbReference>
<keyword evidence="3 7" id="KW-0862">Zinc</keyword>
<name>A0A249MYD9_SPHXE</name>
<evidence type="ECO:0000256" key="6">
    <source>
        <dbReference type="ARBA" id="ARBA00023163"/>
    </source>
</evidence>
<feature type="region of interest" description="Disordered" evidence="8">
    <location>
        <begin position="151"/>
        <end position="170"/>
    </location>
</feature>
<gene>
    <name evidence="9" type="ORF">CJD35_16960</name>
</gene>
<dbReference type="Proteomes" id="UP000217141">
    <property type="component" value="Chromosome II"/>
</dbReference>
<feature type="binding site" evidence="7">
    <location>
        <position position="139"/>
    </location>
    <ligand>
        <name>Zn(2+)</name>
        <dbReference type="ChEBI" id="CHEBI:29105"/>
    </ligand>
</feature>
<keyword evidence="2" id="KW-0678">Repressor</keyword>
<evidence type="ECO:0000256" key="8">
    <source>
        <dbReference type="SAM" id="MobiDB-lite"/>
    </source>
</evidence>
<comment type="cofactor">
    <cofactor evidence="7">
        <name>Zn(2+)</name>
        <dbReference type="ChEBI" id="CHEBI:29105"/>
    </cofactor>
    <text evidence="7">Binds 1 zinc ion per subunit.</text>
</comment>
<dbReference type="AlphaFoldDB" id="A0A249MYD9"/>
<dbReference type="Gene3D" id="1.10.10.10">
    <property type="entry name" value="Winged helix-like DNA-binding domain superfamily/Winged helix DNA-binding domain"/>
    <property type="match status" value="1"/>
</dbReference>
<proteinExistence type="inferred from homology"/>
<dbReference type="Pfam" id="PF01475">
    <property type="entry name" value="FUR"/>
    <property type="match status" value="1"/>
</dbReference>
<feature type="binding site" evidence="7">
    <location>
        <position position="142"/>
    </location>
    <ligand>
        <name>Zn(2+)</name>
        <dbReference type="ChEBI" id="CHEBI:29105"/>
    </ligand>
</feature>
<feature type="binding site" evidence="7">
    <location>
        <position position="102"/>
    </location>
    <ligand>
        <name>Zn(2+)</name>
        <dbReference type="ChEBI" id="CHEBI:29105"/>
    </ligand>
</feature>
<organism evidence="9 10">
    <name type="scientific">Sphingobium xenophagum</name>
    <dbReference type="NCBI Taxonomy" id="121428"/>
    <lineage>
        <taxon>Bacteria</taxon>
        <taxon>Pseudomonadati</taxon>
        <taxon>Pseudomonadota</taxon>
        <taxon>Alphaproteobacteria</taxon>
        <taxon>Sphingomonadales</taxon>
        <taxon>Sphingomonadaceae</taxon>
        <taxon>Sphingobium</taxon>
    </lineage>
</organism>
<reference evidence="9 10" key="1">
    <citation type="submission" date="2017-08" db="EMBL/GenBank/DDBJ databases">
        <title>Whole Genome Sequence of Sphingobium hydrophobicum C1: Insights into Adaption to the Electronic-waste Contaminated Sediment.</title>
        <authorList>
            <person name="Song D."/>
            <person name="Chen X."/>
            <person name="Xu M."/>
        </authorList>
    </citation>
    <scope>NUCLEOTIDE SEQUENCE [LARGE SCALE GENOMIC DNA]</scope>
    <source>
        <strain evidence="9 10">C1</strain>
    </source>
</reference>
<dbReference type="GO" id="GO:0003700">
    <property type="term" value="F:DNA-binding transcription factor activity"/>
    <property type="evidence" value="ECO:0007669"/>
    <property type="project" value="InterPro"/>
</dbReference>
<dbReference type="PANTHER" id="PTHR33202">
    <property type="entry name" value="ZINC UPTAKE REGULATION PROTEIN"/>
    <property type="match status" value="1"/>
</dbReference>
<dbReference type="InterPro" id="IPR043135">
    <property type="entry name" value="Fur_C"/>
</dbReference>
<evidence type="ECO:0000256" key="7">
    <source>
        <dbReference type="PIRSR" id="PIRSR602481-1"/>
    </source>
</evidence>
<evidence type="ECO:0000313" key="9">
    <source>
        <dbReference type="EMBL" id="ASY46174.1"/>
    </source>
</evidence>
<dbReference type="GO" id="GO:0000976">
    <property type="term" value="F:transcription cis-regulatory region binding"/>
    <property type="evidence" value="ECO:0007669"/>
    <property type="project" value="TreeGrafter"/>
</dbReference>
<dbReference type="InterPro" id="IPR036390">
    <property type="entry name" value="WH_DNA-bd_sf"/>
</dbReference>
<evidence type="ECO:0000256" key="5">
    <source>
        <dbReference type="ARBA" id="ARBA00023125"/>
    </source>
</evidence>
<evidence type="ECO:0000256" key="1">
    <source>
        <dbReference type="ARBA" id="ARBA00007957"/>
    </source>
</evidence>
<keyword evidence="4" id="KW-0805">Transcription regulation</keyword>
<dbReference type="Gene3D" id="3.30.1490.190">
    <property type="match status" value="1"/>
</dbReference>
<dbReference type="GO" id="GO:0045892">
    <property type="term" value="P:negative regulation of DNA-templated transcription"/>
    <property type="evidence" value="ECO:0007669"/>
    <property type="project" value="TreeGrafter"/>
</dbReference>
<evidence type="ECO:0000256" key="3">
    <source>
        <dbReference type="ARBA" id="ARBA00022833"/>
    </source>
</evidence>
<dbReference type="EMBL" id="CP022746">
    <property type="protein sequence ID" value="ASY46174.1"/>
    <property type="molecule type" value="Genomic_DNA"/>
</dbReference>
<feature type="binding site" evidence="7">
    <location>
        <position position="99"/>
    </location>
    <ligand>
        <name>Zn(2+)</name>
        <dbReference type="ChEBI" id="CHEBI:29105"/>
    </ligand>
</feature>
<accession>A0A249MYD9</accession>
<dbReference type="PANTHER" id="PTHR33202:SF6">
    <property type="entry name" value="ZINC UPTAKE REGULATION PROTEIN"/>
    <property type="match status" value="1"/>
</dbReference>